<keyword evidence="1 2" id="KW-0238">DNA-binding</keyword>
<sequence length="184" mass="21183">MAEKVKNLRMTHTKQSLINAFFSLVNKKDFEKITITDITKGAQVNRATFYAHFEDKYDLIDYIMEDFATVSIKNYISFDMTFNQENISQLILAVHDFYQEPNIECRSSYAGLALPQMREKILRELKLVLSKSLNDNYADREKAIFVPIFAQMIHEGALQLVDSNNTAEKETLAKKIALFIIGKA</sequence>
<organism evidence="4 5">
    <name type="scientific">Staphylococcus cohnii</name>
    <dbReference type="NCBI Taxonomy" id="29382"/>
    <lineage>
        <taxon>Bacteria</taxon>
        <taxon>Bacillati</taxon>
        <taxon>Bacillota</taxon>
        <taxon>Bacilli</taxon>
        <taxon>Bacillales</taxon>
        <taxon>Staphylococcaceae</taxon>
        <taxon>Staphylococcus</taxon>
        <taxon>Staphylococcus cohnii species complex</taxon>
    </lineage>
</organism>
<dbReference type="Gene3D" id="1.10.357.10">
    <property type="entry name" value="Tetracycline Repressor, domain 2"/>
    <property type="match status" value="1"/>
</dbReference>
<dbReference type="Proteomes" id="UP000241208">
    <property type="component" value="Unassembled WGS sequence"/>
</dbReference>
<name>A0A2T4LT03_9STAP</name>
<proteinExistence type="predicted"/>
<evidence type="ECO:0000256" key="2">
    <source>
        <dbReference type="PROSITE-ProRule" id="PRU00335"/>
    </source>
</evidence>
<dbReference type="InterPro" id="IPR009057">
    <property type="entry name" value="Homeodomain-like_sf"/>
</dbReference>
<evidence type="ECO:0000256" key="1">
    <source>
        <dbReference type="ARBA" id="ARBA00023125"/>
    </source>
</evidence>
<dbReference type="InterPro" id="IPR050624">
    <property type="entry name" value="HTH-type_Tx_Regulator"/>
</dbReference>
<evidence type="ECO:0000313" key="5">
    <source>
        <dbReference type="Proteomes" id="UP000241208"/>
    </source>
</evidence>
<dbReference type="RefSeq" id="WP_107523451.1">
    <property type="nucleotide sequence ID" value="NZ_JABXXB010000007.1"/>
</dbReference>
<dbReference type="Pfam" id="PF00440">
    <property type="entry name" value="TetR_N"/>
    <property type="match status" value="1"/>
</dbReference>
<accession>A0A2T4LT03</accession>
<dbReference type="InterPro" id="IPR001647">
    <property type="entry name" value="HTH_TetR"/>
</dbReference>
<feature type="DNA-binding region" description="H-T-H motif" evidence="2">
    <location>
        <begin position="34"/>
        <end position="53"/>
    </location>
</feature>
<dbReference type="PROSITE" id="PS50977">
    <property type="entry name" value="HTH_TETR_2"/>
    <property type="match status" value="1"/>
</dbReference>
<gene>
    <name evidence="4" type="ORF">BUY34_05985</name>
</gene>
<dbReference type="GO" id="GO:0003677">
    <property type="term" value="F:DNA binding"/>
    <property type="evidence" value="ECO:0007669"/>
    <property type="project" value="UniProtKB-UniRule"/>
</dbReference>
<comment type="caution">
    <text evidence="4">The sequence shown here is derived from an EMBL/GenBank/DDBJ whole genome shotgun (WGS) entry which is preliminary data.</text>
</comment>
<dbReference type="PANTHER" id="PTHR43479:SF7">
    <property type="entry name" value="TETR-FAMILY TRANSCRIPTIONAL REGULATOR"/>
    <property type="match status" value="1"/>
</dbReference>
<protein>
    <submittedName>
        <fullName evidence="4">TetR/AcrR family transcriptional regulator</fullName>
    </submittedName>
</protein>
<dbReference type="PANTHER" id="PTHR43479">
    <property type="entry name" value="ACREF/ENVCD OPERON REPRESSOR-RELATED"/>
    <property type="match status" value="1"/>
</dbReference>
<evidence type="ECO:0000313" key="4">
    <source>
        <dbReference type="EMBL" id="PTF66462.1"/>
    </source>
</evidence>
<evidence type="ECO:0000259" key="3">
    <source>
        <dbReference type="PROSITE" id="PS50977"/>
    </source>
</evidence>
<dbReference type="SUPFAM" id="SSF46689">
    <property type="entry name" value="Homeodomain-like"/>
    <property type="match status" value="1"/>
</dbReference>
<feature type="domain" description="HTH tetR-type" evidence="3">
    <location>
        <begin position="11"/>
        <end position="71"/>
    </location>
</feature>
<dbReference type="EMBL" id="PYZR01000051">
    <property type="protein sequence ID" value="PTF66462.1"/>
    <property type="molecule type" value="Genomic_DNA"/>
</dbReference>
<reference evidence="4 5" key="1">
    <citation type="journal article" date="2016" name="Front. Microbiol.">
        <title>Comprehensive Phylogenetic Analysis of Bovine Non-aureus Staphylococci Species Based on Whole-Genome Sequencing.</title>
        <authorList>
            <person name="Naushad S."/>
            <person name="Barkema H.W."/>
            <person name="Luby C."/>
            <person name="Condas L.A."/>
            <person name="Nobrega D.B."/>
            <person name="Carson D.A."/>
            <person name="De Buck J."/>
        </authorList>
    </citation>
    <scope>NUCLEOTIDE SEQUENCE [LARGE SCALE GENOMIC DNA]</scope>
    <source>
        <strain evidence="4 5">SNUC 3829</strain>
    </source>
</reference>
<dbReference type="AlphaFoldDB" id="A0A2T4LT03"/>